<dbReference type="AlphaFoldDB" id="A0A401FNQ4"/>
<dbReference type="GO" id="GO:0003677">
    <property type="term" value="F:DNA binding"/>
    <property type="evidence" value="ECO:0007669"/>
    <property type="project" value="UniProtKB-KW"/>
</dbReference>
<evidence type="ECO:0000256" key="1">
    <source>
        <dbReference type="ARBA" id="ARBA00004496"/>
    </source>
</evidence>
<dbReference type="PROSITE" id="PS50995">
    <property type="entry name" value="HTH_MARR_2"/>
    <property type="match status" value="1"/>
</dbReference>
<evidence type="ECO:0000256" key="4">
    <source>
        <dbReference type="ARBA" id="ARBA00023163"/>
    </source>
</evidence>
<dbReference type="SUPFAM" id="SSF46785">
    <property type="entry name" value="Winged helix' DNA-binding domain"/>
    <property type="match status" value="1"/>
</dbReference>
<dbReference type="OrthoDB" id="9806864at2"/>
<dbReference type="EMBL" id="BEXA01000005">
    <property type="protein sequence ID" value="GAY74019.1"/>
    <property type="molecule type" value="Genomic_DNA"/>
</dbReference>
<evidence type="ECO:0000259" key="8">
    <source>
        <dbReference type="PROSITE" id="PS50995"/>
    </source>
</evidence>
<dbReference type="Proteomes" id="UP000286974">
    <property type="component" value="Unassembled WGS sequence"/>
</dbReference>
<organism evidence="9 10">
    <name type="scientific">Lentilactobacillus kosonis</name>
    <dbReference type="NCBI Taxonomy" id="2810561"/>
    <lineage>
        <taxon>Bacteria</taxon>
        <taxon>Bacillati</taxon>
        <taxon>Bacillota</taxon>
        <taxon>Bacilli</taxon>
        <taxon>Lactobacillales</taxon>
        <taxon>Lactobacillaceae</taxon>
        <taxon>Lentilactobacillus</taxon>
    </lineage>
</organism>
<sequence length="146" mass="16952">MIPKEMNLANQLCFSVYIANRLFNKFYQLALKEFDLTYPQYIVLLALWEQDNQTLNQLGKQLDLESNTLTPLLKRLETAGWVIRHRDVADKRQLIVSLTQEGAAKQDNVFAAVTKWIDNGELDVEKYHEALRINNDLINELTDSIK</sequence>
<dbReference type="STRING" id="1138822.PL11_001350"/>
<comment type="caution">
    <text evidence="9">The sequence shown here is derived from an EMBL/GenBank/DDBJ whole genome shotgun (WGS) entry which is preliminary data.</text>
</comment>
<comment type="subcellular location">
    <subcellularLocation>
        <location evidence="1">Cytoplasm</location>
    </subcellularLocation>
</comment>
<keyword evidence="3" id="KW-0238">DNA-binding</keyword>
<dbReference type="Gene3D" id="1.10.10.10">
    <property type="entry name" value="Winged helix-like DNA-binding domain superfamily/Winged helix DNA-binding domain"/>
    <property type="match status" value="1"/>
</dbReference>
<reference evidence="9 10" key="1">
    <citation type="submission" date="2017-11" db="EMBL/GenBank/DDBJ databases">
        <title>Draft Genome Sequence of Lactobacillus curieae NBRC 111893 isolated from Koso, a Japanese sugar-Vegetable Fermented Beverage.</title>
        <authorList>
            <person name="Chiou T.Y."/>
            <person name="Oshima K."/>
            <person name="Suda W."/>
            <person name="Hattori M."/>
            <person name="Takahashi T."/>
        </authorList>
    </citation>
    <scope>NUCLEOTIDE SEQUENCE [LARGE SCALE GENOMIC DNA]</scope>
    <source>
        <strain evidence="9 10">NBRC111893</strain>
    </source>
</reference>
<evidence type="ECO:0000256" key="2">
    <source>
        <dbReference type="ARBA" id="ARBA00023015"/>
    </source>
</evidence>
<dbReference type="PANTHER" id="PTHR42756:SF1">
    <property type="entry name" value="TRANSCRIPTIONAL REPRESSOR OF EMRAB OPERON"/>
    <property type="match status" value="1"/>
</dbReference>
<name>A0A401FNQ4_9LACO</name>
<accession>A0A401FNQ4</accession>
<dbReference type="Pfam" id="PF22381">
    <property type="entry name" value="Staph_reg_Sar_Rot"/>
    <property type="match status" value="1"/>
</dbReference>
<evidence type="ECO:0000256" key="3">
    <source>
        <dbReference type="ARBA" id="ARBA00023125"/>
    </source>
</evidence>
<keyword evidence="4" id="KW-0804">Transcription</keyword>
<protein>
    <recommendedName>
        <fullName evidence="6">HTH-type transcriptional regulator SarZ</fullName>
    </recommendedName>
    <alternativeName>
        <fullName evidence="7">Staphylococcal accessory regulator Z</fullName>
    </alternativeName>
</protein>
<dbReference type="InterPro" id="IPR036388">
    <property type="entry name" value="WH-like_DNA-bd_sf"/>
</dbReference>
<dbReference type="InterPro" id="IPR036390">
    <property type="entry name" value="WH_DNA-bd_sf"/>
</dbReference>
<keyword evidence="2" id="KW-0805">Transcription regulation</keyword>
<dbReference type="PRINTS" id="PR00598">
    <property type="entry name" value="HTHMARR"/>
</dbReference>
<keyword evidence="10" id="KW-1185">Reference proteome</keyword>
<dbReference type="GO" id="GO:0003700">
    <property type="term" value="F:DNA-binding transcription factor activity"/>
    <property type="evidence" value="ECO:0007669"/>
    <property type="project" value="InterPro"/>
</dbReference>
<evidence type="ECO:0000256" key="5">
    <source>
        <dbReference type="ARBA" id="ARBA00046337"/>
    </source>
</evidence>
<proteinExistence type="inferred from homology"/>
<evidence type="ECO:0000256" key="7">
    <source>
        <dbReference type="ARBA" id="ARBA00047207"/>
    </source>
</evidence>
<evidence type="ECO:0000313" key="9">
    <source>
        <dbReference type="EMBL" id="GAY74019.1"/>
    </source>
</evidence>
<feature type="domain" description="HTH marR-type" evidence="8">
    <location>
        <begin position="9"/>
        <end position="146"/>
    </location>
</feature>
<dbReference type="GO" id="GO:0005737">
    <property type="term" value="C:cytoplasm"/>
    <property type="evidence" value="ECO:0007669"/>
    <property type="project" value="UniProtKB-SubCell"/>
</dbReference>
<dbReference type="InterPro" id="IPR055166">
    <property type="entry name" value="Transc_reg_Sar_Rot_HTH"/>
</dbReference>
<evidence type="ECO:0000313" key="10">
    <source>
        <dbReference type="Proteomes" id="UP000286974"/>
    </source>
</evidence>
<comment type="similarity">
    <text evidence="5">Belongs to the SarZ family.</text>
</comment>
<dbReference type="InterPro" id="IPR000835">
    <property type="entry name" value="HTH_MarR-typ"/>
</dbReference>
<dbReference type="SMART" id="SM00347">
    <property type="entry name" value="HTH_MARR"/>
    <property type="match status" value="1"/>
</dbReference>
<evidence type="ECO:0000256" key="6">
    <source>
        <dbReference type="ARBA" id="ARBA00047188"/>
    </source>
</evidence>
<gene>
    <name evidence="9" type="ORF">NBRC111893_2165</name>
</gene>
<dbReference type="PANTHER" id="PTHR42756">
    <property type="entry name" value="TRANSCRIPTIONAL REGULATOR, MARR"/>
    <property type="match status" value="1"/>
</dbReference>